<dbReference type="PANTHER" id="PTHR11236">
    <property type="entry name" value="AMINOBENZOATE/ANTHRANILATE SYNTHASE"/>
    <property type="match status" value="1"/>
</dbReference>
<dbReference type="GeneID" id="4317731"/>
<dbReference type="eggNOG" id="KOG1223">
    <property type="taxonomic scope" value="Eukaryota"/>
</dbReference>
<dbReference type="VEuPathDB" id="FungiDB:ATEG_02829"/>
<dbReference type="EMBL" id="CH476597">
    <property type="protein sequence ID" value="EAU36103.1"/>
    <property type="molecule type" value="Genomic_DNA"/>
</dbReference>
<dbReference type="PANTHER" id="PTHR11236:SF9">
    <property type="entry name" value="ANTHRANILATE SYNTHASE COMPONENT 1"/>
    <property type="match status" value="1"/>
</dbReference>
<dbReference type="InterPro" id="IPR015890">
    <property type="entry name" value="Chorismate_C"/>
</dbReference>
<gene>
    <name evidence="2" type="ORF">ATEG_02829</name>
</gene>
<organism evidence="2 3">
    <name type="scientific">Aspergillus terreus (strain NIH 2624 / FGSC A1156)</name>
    <dbReference type="NCBI Taxonomy" id="341663"/>
    <lineage>
        <taxon>Eukaryota</taxon>
        <taxon>Fungi</taxon>
        <taxon>Dikarya</taxon>
        <taxon>Ascomycota</taxon>
        <taxon>Pezizomycotina</taxon>
        <taxon>Eurotiomycetes</taxon>
        <taxon>Eurotiomycetidae</taxon>
        <taxon>Eurotiales</taxon>
        <taxon>Aspergillaceae</taxon>
        <taxon>Aspergillus</taxon>
        <taxon>Aspergillus subgen. Circumdati</taxon>
    </lineage>
</organism>
<dbReference type="Gene3D" id="3.60.120.10">
    <property type="entry name" value="Anthranilate synthase"/>
    <property type="match status" value="1"/>
</dbReference>
<dbReference type="STRING" id="341663.Q0CU05"/>
<dbReference type="SUPFAM" id="SSF56322">
    <property type="entry name" value="ADC synthase"/>
    <property type="match status" value="1"/>
</dbReference>
<evidence type="ECO:0000259" key="1">
    <source>
        <dbReference type="Pfam" id="PF00425"/>
    </source>
</evidence>
<dbReference type="GO" id="GO:0000162">
    <property type="term" value="P:L-tryptophan biosynthetic process"/>
    <property type="evidence" value="ECO:0007669"/>
    <property type="project" value="TreeGrafter"/>
</dbReference>
<reference evidence="3" key="1">
    <citation type="submission" date="2005-09" db="EMBL/GenBank/DDBJ databases">
        <title>Annotation of the Aspergillus terreus NIH2624 genome.</title>
        <authorList>
            <person name="Birren B.W."/>
            <person name="Lander E.S."/>
            <person name="Galagan J.E."/>
            <person name="Nusbaum C."/>
            <person name="Devon K."/>
            <person name="Henn M."/>
            <person name="Ma L.-J."/>
            <person name="Jaffe D.B."/>
            <person name="Butler J."/>
            <person name="Alvarez P."/>
            <person name="Gnerre S."/>
            <person name="Grabherr M."/>
            <person name="Kleber M."/>
            <person name="Mauceli E.W."/>
            <person name="Brockman W."/>
            <person name="Rounsley S."/>
            <person name="Young S.K."/>
            <person name="LaButti K."/>
            <person name="Pushparaj V."/>
            <person name="DeCaprio D."/>
            <person name="Crawford M."/>
            <person name="Koehrsen M."/>
            <person name="Engels R."/>
            <person name="Montgomery P."/>
            <person name="Pearson M."/>
            <person name="Howarth C."/>
            <person name="Larson L."/>
            <person name="Luoma S."/>
            <person name="White J."/>
            <person name="Alvarado L."/>
            <person name="Kodira C.D."/>
            <person name="Zeng Q."/>
            <person name="Oleary S."/>
            <person name="Yandava C."/>
            <person name="Denning D.W."/>
            <person name="Nierman W.C."/>
            <person name="Milne T."/>
            <person name="Madden K."/>
        </authorList>
    </citation>
    <scope>NUCLEOTIDE SEQUENCE [LARGE SCALE GENOMIC DNA]</scope>
    <source>
        <strain evidence="3">NIH 2624 / FGSC A1156</strain>
    </source>
</reference>
<dbReference type="InterPro" id="IPR019999">
    <property type="entry name" value="Anth_synth_I-like"/>
</dbReference>
<dbReference type="InterPro" id="IPR019996">
    <property type="entry name" value="Salicylate_synthase"/>
</dbReference>
<dbReference type="Pfam" id="PF00425">
    <property type="entry name" value="Chorismate_bind"/>
    <property type="match status" value="1"/>
</dbReference>
<dbReference type="AlphaFoldDB" id="Q0CU05"/>
<proteinExistence type="predicted"/>
<dbReference type="GO" id="GO:0016833">
    <property type="term" value="F:oxo-acid-lyase activity"/>
    <property type="evidence" value="ECO:0007669"/>
    <property type="project" value="InterPro"/>
</dbReference>
<dbReference type="Proteomes" id="UP000007963">
    <property type="component" value="Unassembled WGS sequence"/>
</dbReference>
<accession>Q0CU05</accession>
<evidence type="ECO:0000313" key="2">
    <source>
        <dbReference type="EMBL" id="EAU36103.1"/>
    </source>
</evidence>
<sequence>MARLLREYTLPGVEDPLRTTAALLDDYKRGSYYAYEYGDTWYIGLSSHASLVVDPAGETATIIDKDGTKLSTPVTEPLGQIATRFVSEHGGHGKVFGQVGFNYGARTKGRTYEPGQWPLLSLMIPRTQVALRKDTITVTGYYEEEAKEVCSFLQHGSTHHEVTTESRIRHPPLDLQANSADYKTRVAKAISDIDRGAYSKAVCSRVVPVPTRVNMAATLLHGRRSNTPARTFSLSHGGIQATGFSPEVLLSVRNGRAFTEVVAGTRSVDPANLENSRTKLLYDTKEVLEHVTVVKGFSKQLAQSCVPGSVSIRDFMTVIDRGNVHHLFSHVSGHLPTSRSVWDTLGDMLGSVASPPPPGQAFDDMMQALEPRPRELYFGAVVMLDPDADFFEAALVLRTVFQDTSRQWLQAGAAVTRHSNPEREFAETCEKLMSMAPYVIVDTTKFDG</sequence>
<protein>
    <recommendedName>
        <fullName evidence="1">Chorismate-utilising enzyme C-terminal domain-containing protein</fullName>
    </recommendedName>
</protein>
<evidence type="ECO:0000313" key="3">
    <source>
        <dbReference type="Proteomes" id="UP000007963"/>
    </source>
</evidence>
<feature type="domain" description="Chorismate-utilising enzyme C-terminal" evidence="1">
    <location>
        <begin position="179"/>
        <end position="431"/>
    </location>
</feature>
<dbReference type="HOGENOM" id="CLU_006493_2_0_1"/>
<dbReference type="NCBIfam" id="TIGR03494">
    <property type="entry name" value="salicyl_syn"/>
    <property type="match status" value="1"/>
</dbReference>
<dbReference type="RefSeq" id="XP_001212007.1">
    <property type="nucleotide sequence ID" value="XM_001212007.1"/>
</dbReference>
<dbReference type="OrthoDB" id="1865897at2759"/>
<dbReference type="GO" id="GO:0008909">
    <property type="term" value="F:isochorismate synthase activity"/>
    <property type="evidence" value="ECO:0007669"/>
    <property type="project" value="InterPro"/>
</dbReference>
<dbReference type="InterPro" id="IPR005801">
    <property type="entry name" value="ADC_synthase"/>
</dbReference>
<name>Q0CU05_ASPTN</name>